<feature type="domain" description="SprT-like" evidence="1">
    <location>
        <begin position="133"/>
        <end position="233"/>
    </location>
</feature>
<dbReference type="Proteomes" id="UP000594688">
    <property type="component" value="Chromosome"/>
</dbReference>
<dbReference type="AlphaFoldDB" id="A0A7T0BTC7"/>
<keyword evidence="2" id="KW-0645">Protease</keyword>
<accession>A0A7T0BTC7</accession>
<organism evidence="2 3">
    <name type="scientific">Candidatus Nitronauta litoralis</name>
    <dbReference type="NCBI Taxonomy" id="2705533"/>
    <lineage>
        <taxon>Bacteria</taxon>
        <taxon>Pseudomonadati</taxon>
        <taxon>Nitrospinota/Tectimicrobiota group</taxon>
        <taxon>Nitrospinota</taxon>
        <taxon>Nitrospinia</taxon>
        <taxon>Nitrospinales</taxon>
        <taxon>Nitrospinaceae</taxon>
        <taxon>Candidatus Nitronauta</taxon>
    </lineage>
</organism>
<proteinExistence type="predicted"/>
<dbReference type="Pfam" id="PF10263">
    <property type="entry name" value="SprT-like"/>
    <property type="match status" value="1"/>
</dbReference>
<reference evidence="2 3" key="1">
    <citation type="submission" date="2020-02" db="EMBL/GenBank/DDBJ databases">
        <title>Genomic and physiological characterization of two novel Nitrospinaceae genera.</title>
        <authorList>
            <person name="Mueller A.J."/>
            <person name="Jung M.-Y."/>
            <person name="Strachan C.R."/>
            <person name="Herbold C.W."/>
            <person name="Kirkegaard R.H."/>
            <person name="Daims H."/>
        </authorList>
    </citation>
    <scope>NUCLEOTIDE SEQUENCE [LARGE SCALE GENOMIC DNA]</scope>
    <source>
        <strain evidence="2">EB</strain>
    </source>
</reference>
<dbReference type="GO" id="GO:0008237">
    <property type="term" value="F:metallopeptidase activity"/>
    <property type="evidence" value="ECO:0007669"/>
    <property type="project" value="UniProtKB-KW"/>
</dbReference>
<keyword evidence="2" id="KW-0482">Metalloprotease</keyword>
<gene>
    <name evidence="2" type="ORF">G3M70_01570</name>
</gene>
<dbReference type="KEGG" id="nli:G3M70_01570"/>
<evidence type="ECO:0000259" key="1">
    <source>
        <dbReference type="Pfam" id="PF10263"/>
    </source>
</evidence>
<keyword evidence="2" id="KW-0378">Hydrolase</keyword>
<evidence type="ECO:0000313" key="3">
    <source>
        <dbReference type="Proteomes" id="UP000594688"/>
    </source>
</evidence>
<sequence length="254" mass="29935">MESTSESMTIPNLNTGTVSLGIGEEDFEKDVFKLLFTCRKGGFDFLGQLRLDNRQNRVDVEMFNEGYFGYFEDEKDNVMMHLAAKSLSGLERHSIVPEKFRELGKEHLLNLKKTTPTITRKEPEVEEEETGLQGIFDRLNKEYFKGRLDARIEWGREVKTPNKRSFRFGSYDSAKNLIRIHPRLKQEFVPHYVLESTIFHEMCHQACPPVKRNGQWQSHHRDFKKKEREYRHYREAVKWEKTHWAKLLTPAPAG</sequence>
<name>A0A7T0BTC7_9BACT</name>
<dbReference type="InterPro" id="IPR006640">
    <property type="entry name" value="SprT-like_domain"/>
</dbReference>
<dbReference type="GO" id="GO:0006508">
    <property type="term" value="P:proteolysis"/>
    <property type="evidence" value="ECO:0007669"/>
    <property type="project" value="UniProtKB-KW"/>
</dbReference>
<evidence type="ECO:0000313" key="2">
    <source>
        <dbReference type="EMBL" id="QPJ60644.1"/>
    </source>
</evidence>
<protein>
    <submittedName>
        <fullName evidence="2">SprT family zinc-dependent metalloprotease</fullName>
    </submittedName>
</protein>
<dbReference type="EMBL" id="CP048685">
    <property type="protein sequence ID" value="QPJ60644.1"/>
    <property type="molecule type" value="Genomic_DNA"/>
</dbReference>
<dbReference type="GO" id="GO:0006950">
    <property type="term" value="P:response to stress"/>
    <property type="evidence" value="ECO:0007669"/>
    <property type="project" value="UniProtKB-ARBA"/>
</dbReference>